<comment type="subcellular location">
    <subcellularLocation>
        <location evidence="1">Membrane</location>
        <topology evidence="1">Multi-pass membrane protein</topology>
    </subcellularLocation>
</comment>
<feature type="transmembrane region" description="Helical" evidence="6">
    <location>
        <begin position="160"/>
        <end position="179"/>
    </location>
</feature>
<evidence type="ECO:0000256" key="1">
    <source>
        <dbReference type="ARBA" id="ARBA00004141"/>
    </source>
</evidence>
<comment type="similarity">
    <text evidence="2">Belongs to the autoinducer-2 exporter (AI-2E) (TC 2.A.86) family.</text>
</comment>
<evidence type="ECO:0000256" key="3">
    <source>
        <dbReference type="ARBA" id="ARBA00022692"/>
    </source>
</evidence>
<keyword evidence="4 6" id="KW-1133">Transmembrane helix</keyword>
<reference evidence="8 10" key="3">
    <citation type="submission" date="2023-03" db="EMBL/GenBank/DDBJ databases">
        <title>Agriculturally important microbes genome sequencing.</title>
        <authorList>
            <person name="Dunlap C."/>
        </authorList>
    </citation>
    <scope>NUCLEOTIDE SEQUENCE [LARGE SCALE GENOMIC DNA]</scope>
    <source>
        <strain evidence="8 10">CBP-3203</strain>
    </source>
</reference>
<proteinExistence type="inferred from homology"/>
<dbReference type="InterPro" id="IPR002549">
    <property type="entry name" value="AI-2E-like"/>
</dbReference>
<feature type="transmembrane region" description="Helical" evidence="6">
    <location>
        <begin position="268"/>
        <end position="289"/>
    </location>
</feature>
<feature type="transmembrane region" description="Helical" evidence="6">
    <location>
        <begin position="216"/>
        <end position="236"/>
    </location>
</feature>
<dbReference type="Proteomes" id="UP001341297">
    <property type="component" value="Unassembled WGS sequence"/>
</dbReference>
<gene>
    <name evidence="7" type="ORF">AB447_212650</name>
    <name evidence="8" type="ORF">P8828_19430</name>
</gene>
<protein>
    <submittedName>
        <fullName evidence="8">AI-2E family transporter</fullName>
    </submittedName>
</protein>
<dbReference type="Pfam" id="PF01594">
    <property type="entry name" value="AI-2E_transport"/>
    <property type="match status" value="1"/>
</dbReference>
<feature type="transmembrane region" description="Helical" evidence="6">
    <location>
        <begin position="38"/>
        <end position="60"/>
    </location>
</feature>
<evidence type="ECO:0000313" key="7">
    <source>
        <dbReference type="EMBL" id="KRT95335.1"/>
    </source>
</evidence>
<dbReference type="GO" id="GO:0055085">
    <property type="term" value="P:transmembrane transport"/>
    <property type="evidence" value="ECO:0007669"/>
    <property type="project" value="TreeGrafter"/>
</dbReference>
<evidence type="ECO:0000313" key="9">
    <source>
        <dbReference type="Proteomes" id="UP000036168"/>
    </source>
</evidence>
<feature type="transmembrane region" description="Helical" evidence="6">
    <location>
        <begin position="243"/>
        <end position="262"/>
    </location>
</feature>
<evidence type="ECO:0000313" key="10">
    <source>
        <dbReference type="Proteomes" id="UP001341297"/>
    </source>
</evidence>
<name>A0A0J6EHE9_9BACI</name>
<reference evidence="7" key="2">
    <citation type="submission" date="2015-10" db="EMBL/GenBank/DDBJ databases">
        <authorList>
            <person name="Gilbert D.G."/>
        </authorList>
    </citation>
    <scope>NUCLEOTIDE SEQUENCE</scope>
    <source>
        <strain evidence="7">GO-13</strain>
    </source>
</reference>
<keyword evidence="10" id="KW-1185">Reference proteome</keyword>
<dbReference type="RefSeq" id="WP_048353565.1">
    <property type="nucleotide sequence ID" value="NZ_CP023481.1"/>
</dbReference>
<dbReference type="AlphaFoldDB" id="A0A0J6EHE9"/>
<dbReference type="PANTHER" id="PTHR21716">
    <property type="entry name" value="TRANSMEMBRANE PROTEIN"/>
    <property type="match status" value="1"/>
</dbReference>
<evidence type="ECO:0000256" key="4">
    <source>
        <dbReference type="ARBA" id="ARBA00022989"/>
    </source>
</evidence>
<dbReference type="Proteomes" id="UP000036168">
    <property type="component" value="Unassembled WGS sequence"/>
</dbReference>
<comment type="caution">
    <text evidence="7">The sequence shown here is derived from an EMBL/GenBank/DDBJ whole genome shotgun (WGS) entry which is preliminary data.</text>
</comment>
<evidence type="ECO:0000256" key="2">
    <source>
        <dbReference type="ARBA" id="ARBA00009773"/>
    </source>
</evidence>
<dbReference type="PANTHER" id="PTHR21716:SF15">
    <property type="entry name" value="TRANSPORT PROTEIN YRRI-RELATED"/>
    <property type="match status" value="1"/>
</dbReference>
<keyword evidence="3 6" id="KW-0812">Transmembrane</keyword>
<dbReference type="PATRIC" id="fig|1664069.3.peg.2569"/>
<evidence type="ECO:0000313" key="8">
    <source>
        <dbReference type="EMBL" id="MEC0486934.1"/>
    </source>
</evidence>
<evidence type="ECO:0000256" key="6">
    <source>
        <dbReference type="SAM" id="Phobius"/>
    </source>
</evidence>
<dbReference type="STRING" id="1664069.BGLY_3191"/>
<reference evidence="7 9" key="1">
    <citation type="journal article" date="2015" name="Int. J. Syst. Evol. Microbiol.">
        <title>Bacillus glycinifermentans sp. nov., isolated from fermented soybean paste.</title>
        <authorList>
            <person name="Kim S.J."/>
            <person name="Dunlap C.A."/>
            <person name="Kwon S.W."/>
            <person name="Rooney A.P."/>
        </authorList>
    </citation>
    <scope>NUCLEOTIDE SEQUENCE [LARGE SCALE GENOMIC DNA]</scope>
    <source>
        <strain evidence="7 9">GO-13</strain>
    </source>
</reference>
<sequence length="352" mass="39082">MLKKPLQLLMWISIFMLFFLTVYIFLQLRTIWEPVSLLLKSILIPLAIAVFITYLLLPIVEKIHQAGVPRTLSILIIYLLFFGGLGYGFYKGVPIFIKQLTELSEGIPVLAESYESMLDKLHDHTDAWPDGMHDRIDKFVNQAEAFAGSWAERTITSIRFVFDYMLVAAIIPFLVFYMVKDIDTMKKAVWYVTPASWRKRGSAFIRDVDDSLGDYIRGQLFVCLVVGLGAGLSFWFFGLPYPLILGLMVGATNVIPYFGPIIGAVPALMIAAALSTKLIIVVIATILTLQFIESNILGPLVVGKSLHMHPVVIMLGLLAGGELAGIIGMILAVPVMAVLKVMFAHFLAARKA</sequence>
<dbReference type="EMBL" id="LECW02000004">
    <property type="protein sequence ID" value="KRT95335.1"/>
    <property type="molecule type" value="Genomic_DNA"/>
</dbReference>
<accession>A0A0J6EIZ2</accession>
<dbReference type="EMBL" id="JARRTL010000025">
    <property type="protein sequence ID" value="MEC0486934.1"/>
    <property type="molecule type" value="Genomic_DNA"/>
</dbReference>
<dbReference type="OrthoDB" id="9793390at2"/>
<dbReference type="GO" id="GO:0016020">
    <property type="term" value="C:membrane"/>
    <property type="evidence" value="ECO:0007669"/>
    <property type="project" value="UniProtKB-SubCell"/>
</dbReference>
<accession>A0A0J6EHE9</accession>
<feature type="transmembrane region" description="Helical" evidence="6">
    <location>
        <begin position="6"/>
        <end position="26"/>
    </location>
</feature>
<keyword evidence="5 6" id="KW-0472">Membrane</keyword>
<feature type="transmembrane region" description="Helical" evidence="6">
    <location>
        <begin position="72"/>
        <end position="90"/>
    </location>
</feature>
<organism evidence="7 9">
    <name type="scientific">Bacillus glycinifermentans</name>
    <dbReference type="NCBI Taxonomy" id="1664069"/>
    <lineage>
        <taxon>Bacteria</taxon>
        <taxon>Bacillati</taxon>
        <taxon>Bacillota</taxon>
        <taxon>Bacilli</taxon>
        <taxon>Bacillales</taxon>
        <taxon>Bacillaceae</taxon>
        <taxon>Bacillus</taxon>
    </lineage>
</organism>
<evidence type="ECO:0000256" key="5">
    <source>
        <dbReference type="ARBA" id="ARBA00023136"/>
    </source>
</evidence>